<evidence type="ECO:0008006" key="4">
    <source>
        <dbReference type="Google" id="ProtNLM"/>
    </source>
</evidence>
<feature type="region of interest" description="Disordered" evidence="1">
    <location>
        <begin position="49"/>
        <end position="86"/>
    </location>
</feature>
<evidence type="ECO:0000313" key="2">
    <source>
        <dbReference type="EMBL" id="KAF1749123.1"/>
    </source>
</evidence>
<dbReference type="InterPro" id="IPR050730">
    <property type="entry name" value="UBX_domain-protein"/>
</dbReference>
<accession>A0A6A5G2V2</accession>
<feature type="region of interest" description="Disordered" evidence="1">
    <location>
        <begin position="288"/>
        <end position="333"/>
    </location>
</feature>
<dbReference type="CDD" id="cd14273">
    <property type="entry name" value="UBA_TAP-C_like"/>
    <property type="match status" value="1"/>
</dbReference>
<evidence type="ECO:0000313" key="3">
    <source>
        <dbReference type="Proteomes" id="UP000483820"/>
    </source>
</evidence>
<dbReference type="EMBL" id="WUAV01000006">
    <property type="protein sequence ID" value="KAF1749123.1"/>
    <property type="molecule type" value="Genomic_DNA"/>
</dbReference>
<dbReference type="PANTHER" id="PTHR23322:SF93">
    <property type="entry name" value="UBX DOMAIN-CONTAINING PROTEIN 8"/>
    <property type="match status" value="1"/>
</dbReference>
<dbReference type="AlphaFoldDB" id="A0A6A5G2V2"/>
<gene>
    <name evidence="2" type="ORF">GCK72_025590</name>
</gene>
<dbReference type="InterPro" id="IPR029071">
    <property type="entry name" value="Ubiquitin-like_domsf"/>
</dbReference>
<dbReference type="PANTHER" id="PTHR23322">
    <property type="entry name" value="FAS-ASSOCIATED PROTEIN"/>
    <property type="match status" value="1"/>
</dbReference>
<comment type="caution">
    <text evidence="2">The sequence shown here is derived from an EMBL/GenBank/DDBJ whole genome shotgun (WGS) entry which is preliminary data.</text>
</comment>
<protein>
    <recommendedName>
        <fullName evidence="4">UBX domain-containing protein</fullName>
    </recommendedName>
</protein>
<dbReference type="Proteomes" id="UP000483820">
    <property type="component" value="Chromosome X"/>
</dbReference>
<dbReference type="SUPFAM" id="SSF46934">
    <property type="entry name" value="UBA-like"/>
    <property type="match status" value="1"/>
</dbReference>
<evidence type="ECO:0000256" key="1">
    <source>
        <dbReference type="SAM" id="MobiDB-lite"/>
    </source>
</evidence>
<name>A0A6A5G2V2_CAERE</name>
<sequence>MDETQQAAVAQMKEITNCNEDTAMDYLFRTNFDVEIAVRHFFEGTIPATMRDERTPTASTPSSSVTALPSPTEERTSSTSSTSRPGPVLPRYHSLIQFLAEFFTLPVRLPLIMLNYVYNYFFGVSTPVYTHIFDYLSKEFPQYDANKKSVFYKHQLQSLRNDLPTKNWKWLVAYIHDPNGSPDFLHSLFVSNFAEQVRTRGGVFFGCVMGSPDAAKLRPDSVFGRKRKSCVIVFVIKATSLTRKLMIEDLSNPQAVATNIDLALIDLITDEADRILRSREQNEARRLMEEQNREYQESLQRDMERIAKSKSEEEAAKRAQEEEERKQKETENRVEKVEKYKKSLLEDDTPSTGAHDLLIRFPTGKKVIKFNGDDSIEKIFQEALKSEMCPLFFQMHQSFPKKAVPCLPQWYFDILTLEELEPKEECRSNQSTFEQSGITHGSMVYIDNL</sequence>
<dbReference type="RefSeq" id="XP_003106147.2">
    <property type="nucleotide sequence ID" value="XM_003106099.2"/>
</dbReference>
<reference evidence="2 3" key="1">
    <citation type="submission" date="2019-12" db="EMBL/GenBank/DDBJ databases">
        <title>Chromosome-level assembly of the Caenorhabditis remanei genome.</title>
        <authorList>
            <person name="Teterina A.A."/>
            <person name="Willis J.H."/>
            <person name="Phillips P.C."/>
        </authorList>
    </citation>
    <scope>NUCLEOTIDE SEQUENCE [LARGE SCALE GENOMIC DNA]</scope>
    <source>
        <strain evidence="2 3">PX506</strain>
        <tissue evidence="2">Whole organism</tissue>
    </source>
</reference>
<dbReference type="Gene3D" id="1.10.8.10">
    <property type="entry name" value="DNA helicase RuvA subunit, C-terminal domain"/>
    <property type="match status" value="1"/>
</dbReference>
<feature type="compositionally biased region" description="Low complexity" evidence="1">
    <location>
        <begin position="56"/>
        <end position="85"/>
    </location>
</feature>
<dbReference type="SUPFAM" id="SSF54236">
    <property type="entry name" value="Ubiquitin-like"/>
    <property type="match status" value="1"/>
</dbReference>
<dbReference type="GeneID" id="9807759"/>
<dbReference type="Pfam" id="PF14555">
    <property type="entry name" value="UBA_4"/>
    <property type="match status" value="1"/>
</dbReference>
<dbReference type="CTD" id="9807759"/>
<proteinExistence type="predicted"/>
<dbReference type="GO" id="GO:0043130">
    <property type="term" value="F:ubiquitin binding"/>
    <property type="evidence" value="ECO:0007669"/>
    <property type="project" value="TreeGrafter"/>
</dbReference>
<dbReference type="InterPro" id="IPR009060">
    <property type="entry name" value="UBA-like_sf"/>
</dbReference>
<organism evidence="2 3">
    <name type="scientific">Caenorhabditis remanei</name>
    <name type="common">Caenorhabditis vulgaris</name>
    <dbReference type="NCBI Taxonomy" id="31234"/>
    <lineage>
        <taxon>Eukaryota</taxon>
        <taxon>Metazoa</taxon>
        <taxon>Ecdysozoa</taxon>
        <taxon>Nematoda</taxon>
        <taxon>Chromadorea</taxon>
        <taxon>Rhabditida</taxon>
        <taxon>Rhabditina</taxon>
        <taxon>Rhabditomorpha</taxon>
        <taxon>Rhabditoidea</taxon>
        <taxon>Rhabditidae</taxon>
        <taxon>Peloderinae</taxon>
        <taxon>Caenorhabditis</taxon>
    </lineage>
</organism>
<dbReference type="KEGG" id="crq:GCK72_025590"/>